<dbReference type="Pfam" id="PF00067">
    <property type="entry name" value="p450"/>
    <property type="match status" value="1"/>
</dbReference>
<dbReference type="SUPFAM" id="SSF48264">
    <property type="entry name" value="Cytochrome P450"/>
    <property type="match status" value="1"/>
</dbReference>
<keyword evidence="7" id="KW-0503">Monooxygenase</keyword>
<dbReference type="GO" id="GO:0005506">
    <property type="term" value="F:iron ion binding"/>
    <property type="evidence" value="ECO:0007669"/>
    <property type="project" value="InterPro"/>
</dbReference>
<evidence type="ECO:0000256" key="7">
    <source>
        <dbReference type="ARBA" id="ARBA00023033"/>
    </source>
</evidence>
<keyword evidence="4" id="KW-0479">Metal-binding</keyword>
<dbReference type="VEuPathDB" id="FungiDB:PV08_00506"/>
<evidence type="ECO:0000256" key="2">
    <source>
        <dbReference type="ARBA" id="ARBA00010617"/>
    </source>
</evidence>
<dbReference type="InterPro" id="IPR036396">
    <property type="entry name" value="Cyt_P450_sf"/>
</dbReference>
<evidence type="ECO:0000256" key="5">
    <source>
        <dbReference type="ARBA" id="ARBA00023002"/>
    </source>
</evidence>
<evidence type="ECO:0000256" key="3">
    <source>
        <dbReference type="ARBA" id="ARBA00022617"/>
    </source>
</evidence>
<dbReference type="PANTHER" id="PTHR24305:SF77">
    <property type="entry name" value="CYTOCHROME P450 MONOOXYGENASE"/>
    <property type="match status" value="1"/>
</dbReference>
<dbReference type="OrthoDB" id="3934656at2759"/>
<dbReference type="GO" id="GO:0004497">
    <property type="term" value="F:monooxygenase activity"/>
    <property type="evidence" value="ECO:0007669"/>
    <property type="project" value="UniProtKB-KW"/>
</dbReference>
<comment type="similarity">
    <text evidence="2">Belongs to the cytochrome P450 family.</text>
</comment>
<dbReference type="GO" id="GO:0016705">
    <property type="term" value="F:oxidoreductase activity, acting on paired donors, with incorporation or reduction of molecular oxygen"/>
    <property type="evidence" value="ECO:0007669"/>
    <property type="project" value="InterPro"/>
</dbReference>
<dbReference type="STRING" id="91928.A0A0D1YXD1"/>
<accession>A0A0D1YXD1</accession>
<proteinExistence type="inferred from homology"/>
<sequence length="421" mass="46667">MRQVDFYFLALVSFLSWYIWTSIKAWHRPRNVPALNLLATFSYLWLGRVTSSGLQFWVHRPTHRKYGPLVRIGPNEVATDDAEIVRQISPTKSSYPSGSWYKTGKFNPYRENLFSTTDIEEHKKLRARLILAYAGRNSASIEPAVDGHVAVMINMIRDRHSTQQAHLSAKLLRLEAITCFLTIDVISCLGFGEPLGNTIAENNQHGLFKSFHELWPQMSTCAEVPWIRDILFSGAFLKLFGPKTTDTKGFGAVMALAEIFVGRRFSTGEKKSVMLNSLIEHGFNREECESEALLMLLAGTESTACAIRSALVHAITCPAAVIYEGIRMRPPLLGFFPKVVPHPGANFHRIQLPAGTSIMTNVSALSSSTGLFGADADAAFTDQRDSSSSSRLRGNKWNATSSWRSAMGNGSALGSPLHPWS</sequence>
<dbReference type="RefSeq" id="XP_016240147.1">
    <property type="nucleotide sequence ID" value="XM_016374871.1"/>
</dbReference>
<evidence type="ECO:0008006" key="10">
    <source>
        <dbReference type="Google" id="ProtNLM"/>
    </source>
</evidence>
<evidence type="ECO:0000313" key="8">
    <source>
        <dbReference type="EMBL" id="KIW19931.1"/>
    </source>
</evidence>
<evidence type="ECO:0000256" key="1">
    <source>
        <dbReference type="ARBA" id="ARBA00001971"/>
    </source>
</evidence>
<dbReference type="GO" id="GO:0020037">
    <property type="term" value="F:heme binding"/>
    <property type="evidence" value="ECO:0007669"/>
    <property type="project" value="InterPro"/>
</dbReference>
<comment type="cofactor">
    <cofactor evidence="1">
        <name>heme</name>
        <dbReference type="ChEBI" id="CHEBI:30413"/>
    </cofactor>
</comment>
<dbReference type="Gene3D" id="1.10.630.10">
    <property type="entry name" value="Cytochrome P450"/>
    <property type="match status" value="1"/>
</dbReference>
<protein>
    <recommendedName>
        <fullName evidence="10">Pisatin demethylase</fullName>
    </recommendedName>
</protein>
<keyword evidence="6" id="KW-0408">Iron</keyword>
<evidence type="ECO:0000256" key="4">
    <source>
        <dbReference type="ARBA" id="ARBA00022723"/>
    </source>
</evidence>
<dbReference type="EMBL" id="KN847492">
    <property type="protein sequence ID" value="KIW19931.1"/>
    <property type="molecule type" value="Genomic_DNA"/>
</dbReference>
<keyword evidence="3" id="KW-0349">Heme</keyword>
<dbReference type="InterPro" id="IPR050121">
    <property type="entry name" value="Cytochrome_P450_monoxygenase"/>
</dbReference>
<name>A0A0D1YXD1_9EURO</name>
<organism evidence="8 9">
    <name type="scientific">Exophiala spinifera</name>
    <dbReference type="NCBI Taxonomy" id="91928"/>
    <lineage>
        <taxon>Eukaryota</taxon>
        <taxon>Fungi</taxon>
        <taxon>Dikarya</taxon>
        <taxon>Ascomycota</taxon>
        <taxon>Pezizomycotina</taxon>
        <taxon>Eurotiomycetes</taxon>
        <taxon>Chaetothyriomycetidae</taxon>
        <taxon>Chaetothyriales</taxon>
        <taxon>Herpotrichiellaceae</taxon>
        <taxon>Exophiala</taxon>
    </lineage>
</organism>
<evidence type="ECO:0000313" key="9">
    <source>
        <dbReference type="Proteomes" id="UP000053328"/>
    </source>
</evidence>
<reference evidence="8 9" key="1">
    <citation type="submission" date="2015-01" db="EMBL/GenBank/DDBJ databases">
        <title>The Genome Sequence of Exophiala spinifera CBS89968.</title>
        <authorList>
            <consortium name="The Broad Institute Genomics Platform"/>
            <person name="Cuomo C."/>
            <person name="de Hoog S."/>
            <person name="Gorbushina A."/>
            <person name="Stielow B."/>
            <person name="Teixiera M."/>
            <person name="Abouelleil A."/>
            <person name="Chapman S.B."/>
            <person name="Priest M."/>
            <person name="Young S.K."/>
            <person name="Wortman J."/>
            <person name="Nusbaum C."/>
            <person name="Birren B."/>
        </authorList>
    </citation>
    <scope>NUCLEOTIDE SEQUENCE [LARGE SCALE GENOMIC DNA]</scope>
    <source>
        <strain evidence="8 9">CBS 89968</strain>
    </source>
</reference>
<dbReference type="Proteomes" id="UP000053328">
    <property type="component" value="Unassembled WGS sequence"/>
</dbReference>
<dbReference type="GeneID" id="27327589"/>
<gene>
    <name evidence="8" type="ORF">PV08_00506</name>
</gene>
<dbReference type="InterPro" id="IPR001128">
    <property type="entry name" value="Cyt_P450"/>
</dbReference>
<keyword evidence="5" id="KW-0560">Oxidoreductase</keyword>
<dbReference type="AlphaFoldDB" id="A0A0D1YXD1"/>
<keyword evidence="9" id="KW-1185">Reference proteome</keyword>
<dbReference type="PANTHER" id="PTHR24305">
    <property type="entry name" value="CYTOCHROME P450"/>
    <property type="match status" value="1"/>
</dbReference>
<evidence type="ECO:0000256" key="6">
    <source>
        <dbReference type="ARBA" id="ARBA00023004"/>
    </source>
</evidence>
<dbReference type="HOGENOM" id="CLU_001570_14_0_1"/>